<gene>
    <name evidence="3" type="ORF">M231_05422</name>
</gene>
<dbReference type="SUPFAM" id="SSF56219">
    <property type="entry name" value="DNase I-like"/>
    <property type="match status" value="1"/>
</dbReference>
<dbReference type="GO" id="GO:0046856">
    <property type="term" value="P:phosphatidylinositol dephosphorylation"/>
    <property type="evidence" value="ECO:0007669"/>
    <property type="project" value="InterPro"/>
</dbReference>
<dbReference type="OrthoDB" id="7862313at2759"/>
<feature type="domain" description="Inositol polyphosphate-related phosphatase" evidence="2">
    <location>
        <begin position="145"/>
        <end position="442"/>
    </location>
</feature>
<dbReference type="GO" id="GO:0004439">
    <property type="term" value="F:phosphatidylinositol-4,5-bisphosphate 5-phosphatase activity"/>
    <property type="evidence" value="ECO:0007669"/>
    <property type="project" value="TreeGrafter"/>
</dbReference>
<evidence type="ECO:0000313" key="3">
    <source>
        <dbReference type="EMBL" id="RXK37280.1"/>
    </source>
</evidence>
<dbReference type="PANTHER" id="PTHR11200">
    <property type="entry name" value="INOSITOL 5-PHOSPHATASE"/>
    <property type="match status" value="1"/>
</dbReference>
<dbReference type="InterPro" id="IPR013783">
    <property type="entry name" value="Ig-like_fold"/>
</dbReference>
<feature type="compositionally biased region" description="Low complexity" evidence="1">
    <location>
        <begin position="77"/>
        <end position="100"/>
    </location>
</feature>
<dbReference type="PANTHER" id="PTHR11200:SF300">
    <property type="entry name" value="TYPE II INOSITOL 1,4,5-TRISPHOSPHATE 5-PHOSPHATASE"/>
    <property type="match status" value="1"/>
</dbReference>
<dbReference type="InterPro" id="IPR048869">
    <property type="entry name" value="OCRL-1_2_ASH"/>
</dbReference>
<organism evidence="3 4">
    <name type="scientific">Tremella mesenterica</name>
    <name type="common">Jelly fungus</name>
    <dbReference type="NCBI Taxonomy" id="5217"/>
    <lineage>
        <taxon>Eukaryota</taxon>
        <taxon>Fungi</taxon>
        <taxon>Dikarya</taxon>
        <taxon>Basidiomycota</taxon>
        <taxon>Agaricomycotina</taxon>
        <taxon>Tremellomycetes</taxon>
        <taxon>Tremellales</taxon>
        <taxon>Tremellaceae</taxon>
        <taxon>Tremella</taxon>
    </lineage>
</organism>
<accession>A0A4Q1BI39</accession>
<evidence type="ECO:0000313" key="4">
    <source>
        <dbReference type="Proteomes" id="UP000289152"/>
    </source>
</evidence>
<dbReference type="AlphaFoldDB" id="A0A4Q1BI39"/>
<dbReference type="InParanoid" id="A0A4Q1BI39"/>
<evidence type="ECO:0000259" key="2">
    <source>
        <dbReference type="SMART" id="SM00128"/>
    </source>
</evidence>
<dbReference type="Pfam" id="PF22669">
    <property type="entry name" value="Exo_endo_phos2"/>
    <property type="match status" value="1"/>
</dbReference>
<proteinExistence type="predicted"/>
<dbReference type="InterPro" id="IPR036691">
    <property type="entry name" value="Endo/exonu/phosph_ase_sf"/>
</dbReference>
<dbReference type="Proteomes" id="UP000289152">
    <property type="component" value="Unassembled WGS sequence"/>
</dbReference>
<sequence>MRLMKKQHITLNLNTPEDKYELRISASLTVVVQNLLVELRRLSEVARTSLTPASLRHKWTFLYPVTPPIPPEEDSEQPQPSASTSSLTSPSDSSTSGQTPDTVPTSAEQSEKDEEHPNPFAEGFSRTVFLRKRLFIRESEWSSRTSLRVRIATYNVNDRLPPKGSKELSPLVGKGSEDILVFGLQEVGDLRSQALFMSQGVDRAQAWEEAIMVALGDVAGEFERLALTQYVGVVMIILVRRTLRPEISRLQTSERGIGLLGFGGNKAGVAVRFKVYDSTLCFVNSHLAAFANALERRRMDYETLCRGLLFPRPDDDLEEFWLGDLNYRVDLDQQQLSSCIVERRWQDMLQGDQLLADIENGKSFTGYYEAKIDFPPTFKYVHASTTLDTRRAPAYTDRILWTLPPALSITGTACSSYSSHDILWSDHRPVCGTYTTAVRVVDEVKRHQTLLTIQRELDKLEEIYRPILDVSPGGLDFGQVLYGRASLRQLTLRNSGKVPSTFSFKGPAPDKPICKPFLWPFPSHGVVPAGQERVVQVVMYVDEDWALRFTGNDNEMKDVLVFGVVDGKNPFITMEANFAPTVIGMPLHVLPLLPESTRSMSRAQRQAVSTLRGGLPQDEKKTGVKPARPLWILLEYLMDHPAESDWIGEVSLSKLLDIIDPVPENSGSIVCAALLHILACLPTPLIPLIHQPICLKSSDRDEAFASLEGLEQVNTNVLIGLMSVVRLCLTPKGDEGGIEAPAAMEIIDPRLVDVLCPAVFGIAALTTQLDERRRFIRILLEG</sequence>
<feature type="region of interest" description="Disordered" evidence="1">
    <location>
        <begin position="66"/>
        <end position="121"/>
    </location>
</feature>
<dbReference type="VEuPathDB" id="FungiDB:TREMEDRAFT_39318"/>
<keyword evidence="4" id="KW-1185">Reference proteome</keyword>
<comment type="caution">
    <text evidence="3">The sequence shown here is derived from an EMBL/GenBank/DDBJ whole genome shotgun (WGS) entry which is preliminary data.</text>
</comment>
<dbReference type="InterPro" id="IPR000300">
    <property type="entry name" value="IPPc"/>
</dbReference>
<reference evidence="3 4" key="1">
    <citation type="submission" date="2016-06" db="EMBL/GenBank/DDBJ databases">
        <title>Evolution of pathogenesis and genome organization in the Tremellales.</title>
        <authorList>
            <person name="Cuomo C."/>
            <person name="Litvintseva A."/>
            <person name="Heitman J."/>
            <person name="Chen Y."/>
            <person name="Sun S."/>
            <person name="Springer D."/>
            <person name="Dromer F."/>
            <person name="Young S."/>
            <person name="Zeng Q."/>
            <person name="Chapman S."/>
            <person name="Gujja S."/>
            <person name="Saif S."/>
            <person name="Birren B."/>
        </authorList>
    </citation>
    <scope>NUCLEOTIDE SEQUENCE [LARGE SCALE GENOMIC DNA]</scope>
    <source>
        <strain evidence="3 4">ATCC 28783</strain>
    </source>
</reference>
<evidence type="ECO:0000256" key="1">
    <source>
        <dbReference type="SAM" id="MobiDB-lite"/>
    </source>
</evidence>
<protein>
    <recommendedName>
        <fullName evidence="2">Inositol polyphosphate-related phosphatase domain-containing protein</fullName>
    </recommendedName>
</protein>
<dbReference type="STRING" id="5217.A0A4Q1BI39"/>
<dbReference type="SMART" id="SM00128">
    <property type="entry name" value="IPPc"/>
    <property type="match status" value="1"/>
</dbReference>
<dbReference type="Gene3D" id="3.60.10.10">
    <property type="entry name" value="Endonuclease/exonuclease/phosphatase"/>
    <property type="match status" value="1"/>
</dbReference>
<dbReference type="Gene3D" id="2.60.40.10">
    <property type="entry name" value="Immunoglobulins"/>
    <property type="match status" value="1"/>
</dbReference>
<dbReference type="InterPro" id="IPR046985">
    <property type="entry name" value="IP5"/>
</dbReference>
<name>A0A4Q1BI39_TREME</name>
<dbReference type="EMBL" id="SDIL01000072">
    <property type="protein sequence ID" value="RXK37280.1"/>
    <property type="molecule type" value="Genomic_DNA"/>
</dbReference>
<dbReference type="Pfam" id="PF21310">
    <property type="entry name" value="OCRL-like_ASH"/>
    <property type="match status" value="1"/>
</dbReference>